<feature type="domain" description="Ubiquitin-like" evidence="2">
    <location>
        <begin position="22"/>
        <end position="85"/>
    </location>
</feature>
<keyword evidence="4" id="KW-1185">Reference proteome</keyword>
<dbReference type="PROSITE" id="PS00299">
    <property type="entry name" value="UBIQUITIN_1"/>
    <property type="match status" value="1"/>
</dbReference>
<dbReference type="STRING" id="4533.J3LJM3"/>
<accession>J3LJM3</accession>
<dbReference type="Gramene" id="OB03G12490.1">
    <property type="protein sequence ID" value="OB03G12490.1"/>
    <property type="gene ID" value="OB03G12490"/>
</dbReference>
<dbReference type="PANTHER" id="PTHR10677:SF59">
    <property type="entry name" value="OS03G0131300 PROTEIN"/>
    <property type="match status" value="1"/>
</dbReference>
<dbReference type="InterPro" id="IPR015496">
    <property type="entry name" value="Ubiquilin"/>
</dbReference>
<dbReference type="SUPFAM" id="SSF54236">
    <property type="entry name" value="Ubiquitin-like"/>
    <property type="match status" value="1"/>
</dbReference>
<dbReference type="InterPro" id="IPR019954">
    <property type="entry name" value="Ubiquitin_CS"/>
</dbReference>
<keyword evidence="1" id="KW-0832">Ubl conjugation</keyword>
<dbReference type="GO" id="GO:0031593">
    <property type="term" value="F:polyubiquitin modification-dependent protein binding"/>
    <property type="evidence" value="ECO:0007669"/>
    <property type="project" value="TreeGrafter"/>
</dbReference>
<dbReference type="GO" id="GO:0005829">
    <property type="term" value="C:cytosol"/>
    <property type="evidence" value="ECO:0007669"/>
    <property type="project" value="TreeGrafter"/>
</dbReference>
<dbReference type="eggNOG" id="KOG0010">
    <property type="taxonomic scope" value="Eukaryota"/>
</dbReference>
<proteinExistence type="predicted"/>
<dbReference type="OMA" id="IPNIMEP"/>
<dbReference type="PROSITE" id="PS50053">
    <property type="entry name" value="UBIQUITIN_2"/>
    <property type="match status" value="1"/>
</dbReference>
<protein>
    <recommendedName>
        <fullName evidence="2">Ubiquitin-like domain-containing protein</fullName>
    </recommendedName>
</protein>
<sequence length="193" mass="19399">MGGGGRDGDGDAGGEPAAAAPATLHIRCTNGSKFAVRADLGLSIGAFKAIVAENCDVPAPQQRLIYRGRILKDEQTLSSYGVVEGKQSIPSLTDMDVIPNIMEPPSYAGVETDHTIHMVRGAAPPAASAPPAANNVTSATNATTATNSPAAGFGGLLQGLGGAGSANSGGLGSFGCRLPELSQMQQQLAENPT</sequence>
<dbReference type="SMART" id="SM00213">
    <property type="entry name" value="UBQ"/>
    <property type="match status" value="1"/>
</dbReference>
<reference evidence="3" key="1">
    <citation type="journal article" date="2013" name="Nat. Commun.">
        <title>Whole-genome sequencing of Oryza brachyantha reveals mechanisms underlying Oryza genome evolution.</title>
        <authorList>
            <person name="Chen J."/>
            <person name="Huang Q."/>
            <person name="Gao D."/>
            <person name="Wang J."/>
            <person name="Lang Y."/>
            <person name="Liu T."/>
            <person name="Li B."/>
            <person name="Bai Z."/>
            <person name="Luis Goicoechea J."/>
            <person name="Liang C."/>
            <person name="Chen C."/>
            <person name="Zhang W."/>
            <person name="Sun S."/>
            <person name="Liao Y."/>
            <person name="Zhang X."/>
            <person name="Yang L."/>
            <person name="Song C."/>
            <person name="Wang M."/>
            <person name="Shi J."/>
            <person name="Liu G."/>
            <person name="Liu J."/>
            <person name="Zhou H."/>
            <person name="Zhou W."/>
            <person name="Yu Q."/>
            <person name="An N."/>
            <person name="Chen Y."/>
            <person name="Cai Q."/>
            <person name="Wang B."/>
            <person name="Liu B."/>
            <person name="Min J."/>
            <person name="Huang Y."/>
            <person name="Wu H."/>
            <person name="Li Z."/>
            <person name="Zhang Y."/>
            <person name="Yin Y."/>
            <person name="Song W."/>
            <person name="Jiang J."/>
            <person name="Jackson S.A."/>
            <person name="Wing R.A."/>
            <person name="Wang J."/>
            <person name="Chen M."/>
        </authorList>
    </citation>
    <scope>NUCLEOTIDE SEQUENCE [LARGE SCALE GENOMIC DNA]</scope>
    <source>
        <strain evidence="3">cv. IRGC 101232</strain>
    </source>
</reference>
<organism evidence="3">
    <name type="scientific">Oryza brachyantha</name>
    <name type="common">malo sina</name>
    <dbReference type="NCBI Taxonomy" id="4533"/>
    <lineage>
        <taxon>Eukaryota</taxon>
        <taxon>Viridiplantae</taxon>
        <taxon>Streptophyta</taxon>
        <taxon>Embryophyta</taxon>
        <taxon>Tracheophyta</taxon>
        <taxon>Spermatophyta</taxon>
        <taxon>Magnoliopsida</taxon>
        <taxon>Liliopsida</taxon>
        <taxon>Poales</taxon>
        <taxon>Poaceae</taxon>
        <taxon>BOP clade</taxon>
        <taxon>Oryzoideae</taxon>
        <taxon>Oryzeae</taxon>
        <taxon>Oryzinae</taxon>
        <taxon>Oryza</taxon>
    </lineage>
</organism>
<dbReference type="Proteomes" id="UP000006038">
    <property type="component" value="Chromosome 3"/>
</dbReference>
<dbReference type="Gene3D" id="3.10.20.90">
    <property type="entry name" value="Phosphatidylinositol 3-kinase Catalytic Subunit, Chain A, domain 1"/>
    <property type="match status" value="1"/>
</dbReference>
<dbReference type="InterPro" id="IPR029071">
    <property type="entry name" value="Ubiquitin-like_domsf"/>
</dbReference>
<dbReference type="InterPro" id="IPR000626">
    <property type="entry name" value="Ubiquitin-like_dom"/>
</dbReference>
<dbReference type="HOGENOM" id="CLU_1410777_0_0_1"/>
<dbReference type="AlphaFoldDB" id="J3LJM3"/>
<reference evidence="3" key="2">
    <citation type="submission" date="2013-04" db="UniProtKB">
        <authorList>
            <consortium name="EnsemblPlants"/>
        </authorList>
    </citation>
    <scope>IDENTIFICATION</scope>
</reference>
<name>J3LJM3_ORYBR</name>
<dbReference type="CDD" id="cd16106">
    <property type="entry name" value="Ubl_Dsk2p_like"/>
    <property type="match status" value="1"/>
</dbReference>
<dbReference type="PANTHER" id="PTHR10677">
    <property type="entry name" value="UBIQUILIN"/>
    <property type="match status" value="1"/>
</dbReference>
<dbReference type="GO" id="GO:0006511">
    <property type="term" value="P:ubiquitin-dependent protein catabolic process"/>
    <property type="evidence" value="ECO:0007669"/>
    <property type="project" value="TreeGrafter"/>
</dbReference>
<dbReference type="EnsemblPlants" id="OB03G12490.1">
    <property type="protein sequence ID" value="OB03G12490.1"/>
    <property type="gene ID" value="OB03G12490"/>
</dbReference>
<evidence type="ECO:0000313" key="4">
    <source>
        <dbReference type="Proteomes" id="UP000006038"/>
    </source>
</evidence>
<evidence type="ECO:0000313" key="3">
    <source>
        <dbReference type="EnsemblPlants" id="OB03G12490.1"/>
    </source>
</evidence>
<evidence type="ECO:0000256" key="1">
    <source>
        <dbReference type="ARBA" id="ARBA00022843"/>
    </source>
</evidence>
<dbReference type="Pfam" id="PF00240">
    <property type="entry name" value="ubiquitin"/>
    <property type="match status" value="1"/>
</dbReference>
<evidence type="ECO:0000259" key="2">
    <source>
        <dbReference type="PROSITE" id="PS50053"/>
    </source>
</evidence>